<evidence type="ECO:0000313" key="3">
    <source>
        <dbReference type="EMBL" id="NNG35365.1"/>
    </source>
</evidence>
<keyword evidence="2" id="KW-0472">Membrane</keyword>
<dbReference type="SUPFAM" id="SSF103473">
    <property type="entry name" value="MFS general substrate transporter"/>
    <property type="match status" value="1"/>
</dbReference>
<gene>
    <name evidence="3" type="ORF">HKD39_06485</name>
</gene>
<keyword evidence="2" id="KW-0812">Transmembrane</keyword>
<evidence type="ECO:0000256" key="1">
    <source>
        <dbReference type="SAM" id="MobiDB-lite"/>
    </source>
</evidence>
<accession>A0A849A487</accession>
<feature type="transmembrane region" description="Helical" evidence="2">
    <location>
        <begin position="58"/>
        <end position="78"/>
    </location>
</feature>
<dbReference type="Pfam" id="PF10801">
    <property type="entry name" value="DUF2537"/>
    <property type="match status" value="1"/>
</dbReference>
<reference evidence="3 4" key="1">
    <citation type="submission" date="2020-05" db="EMBL/GenBank/DDBJ databases">
        <title>Nakamurella sp. DB0629 isolated from air conditioner.</title>
        <authorList>
            <person name="Kim D.H."/>
            <person name="Kim D.-U."/>
        </authorList>
    </citation>
    <scope>NUCLEOTIDE SEQUENCE [LARGE SCALE GENOMIC DNA]</scope>
    <source>
        <strain evidence="3 4">DB0629</strain>
    </source>
</reference>
<feature type="region of interest" description="Disordered" evidence="1">
    <location>
        <begin position="1"/>
        <end position="42"/>
    </location>
</feature>
<name>A0A849A487_9ACTN</name>
<dbReference type="EMBL" id="JABEND010000003">
    <property type="protein sequence ID" value="NNG35365.1"/>
    <property type="molecule type" value="Genomic_DNA"/>
</dbReference>
<protein>
    <submittedName>
        <fullName evidence="3">DUF2537 domain-containing protein</fullName>
    </submittedName>
</protein>
<organism evidence="3 4">
    <name type="scientific">Nakamurella aerolata</name>
    <dbReference type="NCBI Taxonomy" id="1656892"/>
    <lineage>
        <taxon>Bacteria</taxon>
        <taxon>Bacillati</taxon>
        <taxon>Actinomycetota</taxon>
        <taxon>Actinomycetes</taxon>
        <taxon>Nakamurellales</taxon>
        <taxon>Nakamurellaceae</taxon>
        <taxon>Nakamurella</taxon>
    </lineage>
</organism>
<dbReference type="InterPro" id="IPR024244">
    <property type="entry name" value="DUF2537"/>
</dbReference>
<sequence>MTDRSTPASWPETPLSVVPDLPAAPSDHDGSGGDGGDHRRREWRWVEQSRREQAPTPWGQGLVLAAFIGIIVALAIVVLSSGLSNRGQGWLAVIVNLVIAAGMAPALWLSRGIPVLRFLAGGAGVGILIGWFMVLAG</sequence>
<keyword evidence="4" id="KW-1185">Reference proteome</keyword>
<comment type="caution">
    <text evidence="3">The sequence shown here is derived from an EMBL/GenBank/DDBJ whole genome shotgun (WGS) entry which is preliminary data.</text>
</comment>
<evidence type="ECO:0000256" key="2">
    <source>
        <dbReference type="SAM" id="Phobius"/>
    </source>
</evidence>
<dbReference type="RefSeq" id="WP_171199065.1">
    <property type="nucleotide sequence ID" value="NZ_JABEND010000003.1"/>
</dbReference>
<dbReference type="InterPro" id="IPR036259">
    <property type="entry name" value="MFS_trans_sf"/>
</dbReference>
<keyword evidence="2" id="KW-1133">Transmembrane helix</keyword>
<dbReference type="Proteomes" id="UP000562984">
    <property type="component" value="Unassembled WGS sequence"/>
</dbReference>
<proteinExistence type="predicted"/>
<evidence type="ECO:0000313" key="4">
    <source>
        <dbReference type="Proteomes" id="UP000562984"/>
    </source>
</evidence>
<feature type="transmembrane region" description="Helical" evidence="2">
    <location>
        <begin position="115"/>
        <end position="136"/>
    </location>
</feature>
<dbReference type="AlphaFoldDB" id="A0A849A487"/>
<feature type="transmembrane region" description="Helical" evidence="2">
    <location>
        <begin position="90"/>
        <end position="109"/>
    </location>
</feature>
<feature type="compositionally biased region" description="Basic and acidic residues" evidence="1">
    <location>
        <begin position="26"/>
        <end position="42"/>
    </location>
</feature>